<proteinExistence type="predicted"/>
<dbReference type="Proteomes" id="UP000282674">
    <property type="component" value="Unassembled WGS sequence"/>
</dbReference>
<gene>
    <name evidence="1" type="ORF">EBO15_33595</name>
</gene>
<dbReference type="OrthoDB" id="3502217at2"/>
<dbReference type="EMBL" id="RFFG01000090">
    <property type="protein sequence ID" value="RMI38209.1"/>
    <property type="molecule type" value="Genomic_DNA"/>
</dbReference>
<evidence type="ECO:0000313" key="1">
    <source>
        <dbReference type="EMBL" id="RMI38209.1"/>
    </source>
</evidence>
<protein>
    <submittedName>
        <fullName evidence="1">Uncharacterized protein</fullName>
    </submittedName>
</protein>
<comment type="caution">
    <text evidence="1">The sequence shown here is derived from an EMBL/GenBank/DDBJ whole genome shotgun (WGS) entry which is preliminary data.</text>
</comment>
<dbReference type="AlphaFoldDB" id="A0A3M2LL91"/>
<reference evidence="1 2" key="1">
    <citation type="submission" date="2018-10" db="EMBL/GenBank/DDBJ databases">
        <title>Isolation from soil.</title>
        <authorList>
            <person name="Hu J."/>
        </authorList>
    </citation>
    <scope>NUCLEOTIDE SEQUENCE [LARGE SCALE GENOMIC DNA]</scope>
    <source>
        <strain evidence="1 2">NEAU-Ht49</strain>
    </source>
</reference>
<organism evidence="1 2">
    <name type="scientific">Actinomadura harenae</name>
    <dbReference type="NCBI Taxonomy" id="2483351"/>
    <lineage>
        <taxon>Bacteria</taxon>
        <taxon>Bacillati</taxon>
        <taxon>Actinomycetota</taxon>
        <taxon>Actinomycetes</taxon>
        <taxon>Streptosporangiales</taxon>
        <taxon>Thermomonosporaceae</taxon>
        <taxon>Actinomadura</taxon>
    </lineage>
</organism>
<name>A0A3M2LL91_9ACTN</name>
<keyword evidence="2" id="KW-1185">Reference proteome</keyword>
<accession>A0A3M2LL91</accession>
<dbReference type="RefSeq" id="WP_122198508.1">
    <property type="nucleotide sequence ID" value="NZ_JBHSKC010000048.1"/>
</dbReference>
<sequence length="556" mass="59272">MPEPDQDCPVCGARPGDDVCAGCGWTLCTPWRVGRGNRQEYDRDLAGAILAEELRAAARVADTWEPCAPWLSERPSYAQWVGALAERSEGTRPSAPVLAAALRDLPEDGELIVVEVGRDGLTATSVTYDSVNGEAIADLPWTRLLPTLPDDPAERLFRLAGGLRTAGRPALEDALREGLRAWSATWPTGTERIAVCRAPGWTLPELAARQLAKMVVAEHGDLAATLAGIAAGRPTRTGCGLLVAEVDPHGGAVRPGLLPLFEPGDLPGAKRTVVVHRPPGGEPVSLAVVTREREQRVLGVWRATLETETAVTVELTGPDRVELSGPGALTPTTAELAELIGDLPGRLDLGAGQRELVCLLELNGLAATARRRREFVSDLLELLDMEAPNRVDVTLVGYGDHSSEGRYTERLLHRSQGPAVRGDLARLPEPARSFVTGAAPLEDALDEVRVSGLVRQRVLLVVAGRPPHAIRAGRGPRPARPCPQKIDWTEALGATGANRRLAVLDGPPGDHATTWELIGANHLFLLAEATPRDVGTAAGLLPETPIRFPIPLAEPL</sequence>
<evidence type="ECO:0000313" key="2">
    <source>
        <dbReference type="Proteomes" id="UP000282674"/>
    </source>
</evidence>